<evidence type="ECO:0000313" key="2">
    <source>
        <dbReference type="EMBL" id="GGM07179.1"/>
    </source>
</evidence>
<dbReference type="AlphaFoldDB" id="A0A917WIV3"/>
<gene>
    <name evidence="2" type="ORF">GCM10011594_28990</name>
</gene>
<protein>
    <submittedName>
        <fullName evidence="2">Membrane protein</fullName>
    </submittedName>
</protein>
<keyword evidence="1" id="KW-1133">Transmembrane helix</keyword>
<name>A0A917WIV3_9ACTN</name>
<keyword evidence="1" id="KW-0812">Transmembrane</keyword>
<feature type="transmembrane region" description="Helical" evidence="1">
    <location>
        <begin position="54"/>
        <end position="72"/>
    </location>
</feature>
<sequence length="73" mass="8066">MARDPDTIQAEIERARDALAVTIDQLAVRANPKRLVEQGKRTVNATLADPKVKYSLIGVGALVVVLVVRRLFR</sequence>
<reference evidence="2" key="1">
    <citation type="journal article" date="2014" name="Int. J. Syst. Evol. Microbiol.">
        <title>Complete genome sequence of Corynebacterium casei LMG S-19264T (=DSM 44701T), isolated from a smear-ripened cheese.</title>
        <authorList>
            <consortium name="US DOE Joint Genome Institute (JGI-PGF)"/>
            <person name="Walter F."/>
            <person name="Albersmeier A."/>
            <person name="Kalinowski J."/>
            <person name="Ruckert C."/>
        </authorList>
    </citation>
    <scope>NUCLEOTIDE SEQUENCE</scope>
    <source>
        <strain evidence="2">CGMCC 4.7308</strain>
    </source>
</reference>
<dbReference type="Pfam" id="PF12277">
    <property type="entry name" value="DUF3618"/>
    <property type="match status" value="1"/>
</dbReference>
<keyword evidence="1" id="KW-0472">Membrane</keyword>
<proteinExistence type="predicted"/>
<dbReference type="RefSeq" id="WP_188942695.1">
    <property type="nucleotide sequence ID" value="NZ_BMNA01000005.1"/>
</dbReference>
<comment type="caution">
    <text evidence="2">The sequence shown here is derived from an EMBL/GenBank/DDBJ whole genome shotgun (WGS) entry which is preliminary data.</text>
</comment>
<evidence type="ECO:0000256" key="1">
    <source>
        <dbReference type="SAM" id="Phobius"/>
    </source>
</evidence>
<reference evidence="2" key="2">
    <citation type="submission" date="2020-09" db="EMBL/GenBank/DDBJ databases">
        <authorList>
            <person name="Sun Q."/>
            <person name="Zhou Y."/>
        </authorList>
    </citation>
    <scope>NUCLEOTIDE SEQUENCE</scope>
    <source>
        <strain evidence="2">CGMCC 4.7308</strain>
    </source>
</reference>
<dbReference type="Proteomes" id="UP000655208">
    <property type="component" value="Unassembled WGS sequence"/>
</dbReference>
<dbReference type="InterPro" id="IPR022062">
    <property type="entry name" value="DUF3618"/>
</dbReference>
<organism evidence="2 3">
    <name type="scientific">Nakamurella endophytica</name>
    <dbReference type="NCBI Taxonomy" id="1748367"/>
    <lineage>
        <taxon>Bacteria</taxon>
        <taxon>Bacillati</taxon>
        <taxon>Actinomycetota</taxon>
        <taxon>Actinomycetes</taxon>
        <taxon>Nakamurellales</taxon>
        <taxon>Nakamurellaceae</taxon>
        <taxon>Nakamurella</taxon>
    </lineage>
</organism>
<evidence type="ECO:0000313" key="3">
    <source>
        <dbReference type="Proteomes" id="UP000655208"/>
    </source>
</evidence>
<keyword evidence="3" id="KW-1185">Reference proteome</keyword>
<dbReference type="EMBL" id="BMNA01000005">
    <property type="protein sequence ID" value="GGM07179.1"/>
    <property type="molecule type" value="Genomic_DNA"/>
</dbReference>
<accession>A0A917WIV3</accession>